<dbReference type="EMBL" id="JARK01000192">
    <property type="protein sequence ID" value="EYC40880.1"/>
    <property type="molecule type" value="Genomic_DNA"/>
</dbReference>
<proteinExistence type="predicted"/>
<organism evidence="2 3">
    <name type="scientific">Ancylostoma ceylanicum</name>
    <dbReference type="NCBI Taxonomy" id="53326"/>
    <lineage>
        <taxon>Eukaryota</taxon>
        <taxon>Metazoa</taxon>
        <taxon>Ecdysozoa</taxon>
        <taxon>Nematoda</taxon>
        <taxon>Chromadorea</taxon>
        <taxon>Rhabditida</taxon>
        <taxon>Rhabditina</taxon>
        <taxon>Rhabditomorpha</taxon>
        <taxon>Strongyloidea</taxon>
        <taxon>Ancylostomatidae</taxon>
        <taxon>Ancylostomatinae</taxon>
        <taxon>Ancylostoma</taxon>
    </lineage>
</organism>
<feature type="chain" id="PRO_5001490905" evidence="1">
    <location>
        <begin position="20"/>
        <end position="88"/>
    </location>
</feature>
<keyword evidence="1" id="KW-0732">Signal</keyword>
<sequence length="88" mass="10450">MKRTIIFCVLPLLISFGSAKAIIQSKHRPWRYARLQGVHDWLLKHTRVLLLKIPFLSSAGESRCMYVQKPRVLNGSRRRRIPMAMRWY</sequence>
<name>A0A016WMJ5_9BILA</name>
<evidence type="ECO:0000256" key="1">
    <source>
        <dbReference type="SAM" id="SignalP"/>
    </source>
</evidence>
<reference evidence="3" key="1">
    <citation type="journal article" date="2015" name="Nat. Genet.">
        <title>The genome and transcriptome of the zoonotic hookworm Ancylostoma ceylanicum identify infection-specific gene families.</title>
        <authorList>
            <person name="Schwarz E.M."/>
            <person name="Hu Y."/>
            <person name="Antoshechkin I."/>
            <person name="Miller M.M."/>
            <person name="Sternberg P.W."/>
            <person name="Aroian R.V."/>
        </authorList>
    </citation>
    <scope>NUCLEOTIDE SEQUENCE</scope>
    <source>
        <strain evidence="3">HY135</strain>
    </source>
</reference>
<feature type="signal peptide" evidence="1">
    <location>
        <begin position="1"/>
        <end position="19"/>
    </location>
</feature>
<dbReference type="Proteomes" id="UP000024635">
    <property type="component" value="Unassembled WGS sequence"/>
</dbReference>
<comment type="caution">
    <text evidence="2">The sequence shown here is derived from an EMBL/GenBank/DDBJ whole genome shotgun (WGS) entry which is preliminary data.</text>
</comment>
<evidence type="ECO:0000313" key="2">
    <source>
        <dbReference type="EMBL" id="EYC40880.1"/>
    </source>
</evidence>
<keyword evidence="3" id="KW-1185">Reference proteome</keyword>
<protein>
    <submittedName>
        <fullName evidence="2">Uncharacterized protein</fullName>
    </submittedName>
</protein>
<dbReference type="AlphaFoldDB" id="A0A016WMJ5"/>
<evidence type="ECO:0000313" key="3">
    <source>
        <dbReference type="Proteomes" id="UP000024635"/>
    </source>
</evidence>
<gene>
    <name evidence="2" type="primary">Acey_s0592.g402</name>
    <name evidence="2" type="ORF">Y032_0592g402</name>
</gene>
<accession>A0A016WMJ5</accession>